<dbReference type="AlphaFoldDB" id="A0A0G2HU77"/>
<dbReference type="OrthoDB" id="5308957at2759"/>
<dbReference type="EMBL" id="LCUC01000369">
    <property type="protein sequence ID" value="KKY31645.1"/>
    <property type="molecule type" value="Genomic_DNA"/>
</dbReference>
<organism evidence="2 3">
    <name type="scientific">Diaporthe ampelina</name>
    <dbReference type="NCBI Taxonomy" id="1214573"/>
    <lineage>
        <taxon>Eukaryota</taxon>
        <taxon>Fungi</taxon>
        <taxon>Dikarya</taxon>
        <taxon>Ascomycota</taxon>
        <taxon>Pezizomycotina</taxon>
        <taxon>Sordariomycetes</taxon>
        <taxon>Sordariomycetidae</taxon>
        <taxon>Diaporthales</taxon>
        <taxon>Diaporthaceae</taxon>
        <taxon>Diaporthe</taxon>
    </lineage>
</organism>
<dbReference type="Pfam" id="PF14420">
    <property type="entry name" value="Clr5"/>
    <property type="match status" value="1"/>
</dbReference>
<evidence type="ECO:0000259" key="1">
    <source>
        <dbReference type="Pfam" id="PF14420"/>
    </source>
</evidence>
<proteinExistence type="predicted"/>
<name>A0A0G2HU77_9PEZI</name>
<feature type="domain" description="Clr5" evidence="1">
    <location>
        <begin position="1"/>
        <end position="25"/>
    </location>
</feature>
<comment type="caution">
    <text evidence="2">The sequence shown here is derived from an EMBL/GenBank/DDBJ whole genome shotgun (WGS) entry which is preliminary data.</text>
</comment>
<evidence type="ECO:0000313" key="3">
    <source>
        <dbReference type="Proteomes" id="UP000034680"/>
    </source>
</evidence>
<protein>
    <recommendedName>
        <fullName evidence="1">Clr5 domain-containing protein</fullName>
    </recommendedName>
</protein>
<reference evidence="2 3" key="2">
    <citation type="submission" date="2015-05" db="EMBL/GenBank/DDBJ databases">
        <authorList>
            <person name="Morales-Cruz A."/>
            <person name="Amrine K.C."/>
            <person name="Cantu D."/>
        </authorList>
    </citation>
    <scope>NUCLEOTIDE SEQUENCE [LARGE SCALE GENOMIC DNA]</scope>
    <source>
        <strain evidence="2">DA912</strain>
    </source>
</reference>
<dbReference type="InterPro" id="IPR025676">
    <property type="entry name" value="Clr5_dom"/>
</dbReference>
<sequence length="449" mass="49593">MEAEHGFRSTAKSYKRRLKAWGLTKYIKLQAGHDEAAIQEVFSDGTRGIATRQRHGYVRLANGRLVDAESLAMHLRRKARTKNTTPGRPRYEVLPPGAAVCAPDRFRILEGVYASVRAYMMGRFEESITTPGDVDGARGYNPHSGRWLRFSAAVQAACEAGKMGDAVVWMHRAPEELGLLLRHQPSNTLNNFFRFLAQSIRFIDPRDPAGSQFLKVVKALIRFGVAYLTQNAALLNLSTSHPLYRLFDCLARVDDHDLLQAAWKGWKVGCESWFDMMDDPAAWSANVDYLNIANLGGCSVSELPANMGAILDRTLERYEADGRHTPKYTASLWNRAIYTELIASNSARKLGPQADTLATCEAVHPRGLVACAGTGAPINAINSSESVKALEECIRHMTQTIAVMEEEFGNGSPLILQFIREVEYGMCEAGEMGIAAGMAKLLELQRPSG</sequence>
<accession>A0A0G2HU77</accession>
<dbReference type="STRING" id="1214573.A0A0G2HU77"/>
<gene>
    <name evidence="2" type="ORF">UCDDA912_g08369</name>
</gene>
<keyword evidence="3" id="KW-1185">Reference proteome</keyword>
<dbReference type="Proteomes" id="UP000034680">
    <property type="component" value="Unassembled WGS sequence"/>
</dbReference>
<reference evidence="2 3" key="1">
    <citation type="submission" date="2015-05" db="EMBL/GenBank/DDBJ databases">
        <title>Distinctive expansion of gene families associated with plant cell wall degradation and secondary metabolism in the genomes of grapevine trunk pathogens.</title>
        <authorList>
            <person name="Lawrence D.P."/>
            <person name="Travadon R."/>
            <person name="Rolshausen P.E."/>
            <person name="Baumgartner K."/>
        </authorList>
    </citation>
    <scope>NUCLEOTIDE SEQUENCE [LARGE SCALE GENOMIC DNA]</scope>
    <source>
        <strain evidence="2">DA912</strain>
    </source>
</reference>
<evidence type="ECO:0000313" key="2">
    <source>
        <dbReference type="EMBL" id="KKY31645.1"/>
    </source>
</evidence>